<sequence length="133" mass="15506">MLDPINLFIIAAICLAFELMIANFILIFFGLGFFIVGILSFFIKISWEWQMLIAFVLSLVLMFVLKKPFKRWFHRYSEEIKDNYFDEEGVGEIKNGMVYYKGTFWQSDDIAGLEEGAKVEVLGVKDSKIKIKR</sequence>
<evidence type="ECO:0000313" key="3">
    <source>
        <dbReference type="Proteomes" id="UP000240535"/>
    </source>
</evidence>
<comment type="caution">
    <text evidence="2">The sequence shown here is derived from an EMBL/GenBank/DDBJ whole genome shotgun (WGS) entry which is preliminary data.</text>
</comment>
<dbReference type="Proteomes" id="UP000240535">
    <property type="component" value="Unassembled WGS sequence"/>
</dbReference>
<evidence type="ECO:0000256" key="1">
    <source>
        <dbReference type="SAM" id="Phobius"/>
    </source>
</evidence>
<protein>
    <submittedName>
        <fullName evidence="2">Nodulation efficiency protein D (NfeD)</fullName>
    </submittedName>
</protein>
<keyword evidence="1" id="KW-1133">Transmembrane helix</keyword>
<feature type="transmembrane region" description="Helical" evidence="1">
    <location>
        <begin position="47"/>
        <end position="65"/>
    </location>
</feature>
<gene>
    <name evidence="2" type="ORF">CQ405_06555</name>
</gene>
<keyword evidence="1" id="KW-0472">Membrane</keyword>
<name>A0A2P8R047_9BACT</name>
<dbReference type="AlphaFoldDB" id="A0A2P8R047"/>
<keyword evidence="3" id="KW-1185">Reference proteome</keyword>
<evidence type="ECO:0000313" key="2">
    <source>
        <dbReference type="EMBL" id="PSM51864.1"/>
    </source>
</evidence>
<accession>A0A2P8R047</accession>
<keyword evidence="1" id="KW-0812">Transmembrane</keyword>
<feature type="transmembrane region" description="Helical" evidence="1">
    <location>
        <begin position="7"/>
        <end position="35"/>
    </location>
</feature>
<proteinExistence type="predicted"/>
<dbReference type="OrthoDB" id="5329160at2"/>
<reference evidence="3" key="1">
    <citation type="submission" date="2017-10" db="EMBL/GenBank/DDBJ databases">
        <title>Campylobacter species from seals.</title>
        <authorList>
            <person name="Gilbert M.J."/>
            <person name="Zomer A.L."/>
            <person name="Timmerman A.J."/>
            <person name="Duim B."/>
            <person name="Wagenaar J.A."/>
        </authorList>
    </citation>
    <scope>NUCLEOTIDE SEQUENCE [LARGE SCALE GENOMIC DNA]</scope>
    <source>
        <strain evidence="3">17S00004-5</strain>
    </source>
</reference>
<dbReference type="EMBL" id="PDHH01000005">
    <property type="protein sequence ID" value="PSM51864.1"/>
    <property type="molecule type" value="Genomic_DNA"/>
</dbReference>
<organism evidence="2 3">
    <name type="scientific">Campylobacter blaseri</name>
    <dbReference type="NCBI Taxonomy" id="2042961"/>
    <lineage>
        <taxon>Bacteria</taxon>
        <taxon>Pseudomonadati</taxon>
        <taxon>Campylobacterota</taxon>
        <taxon>Epsilonproteobacteria</taxon>
        <taxon>Campylobacterales</taxon>
        <taxon>Campylobacteraceae</taxon>
        <taxon>Campylobacter</taxon>
    </lineage>
</organism>